<keyword evidence="3" id="KW-1185">Reference proteome</keyword>
<dbReference type="Proteomes" id="UP000602759">
    <property type="component" value="Unassembled WGS sequence"/>
</dbReference>
<proteinExistence type="predicted"/>
<accession>A0ABR7YRJ0</accession>
<name>A0ABR7YRJ0_9SPHI</name>
<sequence>MNTAMWVLLCFLISTFVHACQSPRINQTTYDVTLDTGSLYFAPTMQQELPMGKNAVYAVSFPLAWQVVRKELNISGQVNTESADLHKLDGSKSIKKALDEDDYERKIVREGRMLSVTTKQEVNLHFVPAFVDFPNGITFDGKTVNAFGTSGFQNAEYMNRLHIAAYRDDDHFILQLLPKEQDHELFLFKTDTVYSTFEQMYADLLAACRHERGQHQLTDLDVVYIPKIEFDERHQFHQFLKKIFFVKKKDYSITGAQQQITFGLNQHGVSMKTEAEIIINDGAYPMDDPPVPKQLVFDKPFYILMRKTDMENPYMALYVTNADILEKEKTRK</sequence>
<gene>
    <name evidence="2" type="ORF">H8B06_13915</name>
</gene>
<feature type="signal peptide" evidence="1">
    <location>
        <begin position="1"/>
        <end position="19"/>
    </location>
</feature>
<dbReference type="RefSeq" id="WP_223857677.1">
    <property type="nucleotide sequence ID" value="NZ_JACOIK010000009.1"/>
</dbReference>
<reference evidence="2 3" key="1">
    <citation type="submission" date="2020-08" db="EMBL/GenBank/DDBJ databases">
        <title>Sphingobacterium sp. DN00404 isolated from aquaculture water.</title>
        <authorList>
            <person name="Zhang M."/>
        </authorList>
    </citation>
    <scope>NUCLEOTIDE SEQUENCE [LARGE SCALE GENOMIC DNA]</scope>
    <source>
        <strain evidence="2 3">DN00404</strain>
    </source>
</reference>
<feature type="chain" id="PRO_5047170197" evidence="1">
    <location>
        <begin position="20"/>
        <end position="332"/>
    </location>
</feature>
<protein>
    <submittedName>
        <fullName evidence="2">Uncharacterized protein</fullName>
    </submittedName>
</protein>
<dbReference type="SUPFAM" id="SSF56574">
    <property type="entry name" value="Serpins"/>
    <property type="match status" value="1"/>
</dbReference>
<comment type="caution">
    <text evidence="2">The sequence shown here is derived from an EMBL/GenBank/DDBJ whole genome shotgun (WGS) entry which is preliminary data.</text>
</comment>
<evidence type="ECO:0000313" key="2">
    <source>
        <dbReference type="EMBL" id="MBD1433930.1"/>
    </source>
</evidence>
<evidence type="ECO:0000256" key="1">
    <source>
        <dbReference type="SAM" id="SignalP"/>
    </source>
</evidence>
<keyword evidence="1" id="KW-0732">Signal</keyword>
<dbReference type="EMBL" id="JACOIK010000009">
    <property type="protein sequence ID" value="MBD1433930.1"/>
    <property type="molecule type" value="Genomic_DNA"/>
</dbReference>
<evidence type="ECO:0000313" key="3">
    <source>
        <dbReference type="Proteomes" id="UP000602759"/>
    </source>
</evidence>
<organism evidence="2 3">
    <name type="scientific">Sphingobacterium micropteri</name>
    <dbReference type="NCBI Taxonomy" id="2763501"/>
    <lineage>
        <taxon>Bacteria</taxon>
        <taxon>Pseudomonadati</taxon>
        <taxon>Bacteroidota</taxon>
        <taxon>Sphingobacteriia</taxon>
        <taxon>Sphingobacteriales</taxon>
        <taxon>Sphingobacteriaceae</taxon>
        <taxon>Sphingobacterium</taxon>
    </lineage>
</organism>
<dbReference type="InterPro" id="IPR036186">
    <property type="entry name" value="Serpin_sf"/>
</dbReference>